<dbReference type="AlphaFoldDB" id="A0AAE3FYV7"/>
<evidence type="ECO:0000313" key="2">
    <source>
        <dbReference type="Proteomes" id="UP001203207"/>
    </source>
</evidence>
<dbReference type="PROSITE" id="PS51257">
    <property type="entry name" value="PROKAR_LIPOPROTEIN"/>
    <property type="match status" value="1"/>
</dbReference>
<sequence>MYRRRFLGMTACVAGLAGCIGESDRELYFHEGDPFIGFADMDNFSGTVRIVPSCRDEAVEVSITDGQPNESIPYVREELGEECSFEISIDNEHAKSVHIRGTEYGGVGIDEDGEVTMAIEII</sequence>
<dbReference type="EMBL" id="JAKRVX010000003">
    <property type="protein sequence ID" value="MCL9817415.1"/>
    <property type="molecule type" value="Genomic_DNA"/>
</dbReference>
<accession>A0AAE3FYV7</accession>
<dbReference type="Proteomes" id="UP001203207">
    <property type="component" value="Unassembled WGS sequence"/>
</dbReference>
<proteinExistence type="predicted"/>
<dbReference type="RefSeq" id="WP_250584485.1">
    <property type="nucleotide sequence ID" value="NZ_JAKRVX010000003.1"/>
</dbReference>
<keyword evidence="2" id="KW-1185">Reference proteome</keyword>
<protein>
    <submittedName>
        <fullName evidence="1">Uncharacterized protein</fullName>
    </submittedName>
</protein>
<organism evidence="1 2">
    <name type="scientific">Natronocalculus amylovorans</name>
    <dbReference type="NCBI Taxonomy" id="2917812"/>
    <lineage>
        <taxon>Archaea</taxon>
        <taxon>Methanobacteriati</taxon>
        <taxon>Methanobacteriota</taxon>
        <taxon>Stenosarchaea group</taxon>
        <taxon>Halobacteria</taxon>
        <taxon>Halobacteriales</taxon>
        <taxon>Haloferacaceae</taxon>
        <taxon>Natronocalculus</taxon>
    </lineage>
</organism>
<evidence type="ECO:0000313" key="1">
    <source>
        <dbReference type="EMBL" id="MCL9817415.1"/>
    </source>
</evidence>
<reference evidence="1" key="1">
    <citation type="journal article" date="2022" name="Syst. Appl. Microbiol.">
        <title>Natronocalculus amylovorans gen. nov., sp. nov., and Natranaeroarchaeum aerophilus sp. nov., dominant culturable amylolytic natronoarchaea from hypersaline soda lakes in southwestern Siberia.</title>
        <authorList>
            <person name="Sorokin D.Y."/>
            <person name="Elcheninov A.G."/>
            <person name="Khizhniak T.V."/>
            <person name="Koenen M."/>
            <person name="Bale N.J."/>
            <person name="Damste J.S.S."/>
            <person name="Kublanov I.V."/>
        </authorList>
    </citation>
    <scope>NUCLEOTIDE SEQUENCE</scope>
    <source>
        <strain evidence="1">AArc-St2</strain>
    </source>
</reference>
<name>A0AAE3FYV7_9EURY</name>
<gene>
    <name evidence="1" type="ORF">AArcSt2_10720</name>
</gene>
<comment type="caution">
    <text evidence="1">The sequence shown here is derived from an EMBL/GenBank/DDBJ whole genome shotgun (WGS) entry which is preliminary data.</text>
</comment>
<reference evidence="1" key="2">
    <citation type="submission" date="2022-02" db="EMBL/GenBank/DDBJ databases">
        <authorList>
            <person name="Elcheninov A.G."/>
            <person name="Sorokin D.Y."/>
            <person name="Kublanov I.V."/>
        </authorList>
    </citation>
    <scope>NUCLEOTIDE SEQUENCE</scope>
    <source>
        <strain evidence="1">AArc-St2</strain>
    </source>
</reference>